<dbReference type="InterPro" id="IPR038987">
    <property type="entry name" value="MoeA-like"/>
</dbReference>
<dbReference type="PANTHER" id="PTHR10192">
    <property type="entry name" value="MOLYBDOPTERIN BIOSYNTHESIS PROTEIN"/>
    <property type="match status" value="1"/>
</dbReference>
<evidence type="ECO:0000313" key="5">
    <source>
        <dbReference type="Proteomes" id="UP000608579"/>
    </source>
</evidence>
<dbReference type="InterPro" id="IPR024370">
    <property type="entry name" value="PBP_domain"/>
</dbReference>
<dbReference type="Gene3D" id="3.90.105.10">
    <property type="entry name" value="Molybdopterin biosynthesis moea protein, domain 2"/>
    <property type="match status" value="1"/>
</dbReference>
<dbReference type="InterPro" id="IPR005110">
    <property type="entry name" value="MoeA_linker/N"/>
</dbReference>
<dbReference type="Pfam" id="PF03453">
    <property type="entry name" value="MoeA_N"/>
    <property type="match status" value="1"/>
</dbReference>
<dbReference type="AlphaFoldDB" id="A0A832ZYQ3"/>
<evidence type="ECO:0000256" key="1">
    <source>
        <dbReference type="ARBA" id="ARBA00005046"/>
    </source>
</evidence>
<dbReference type="InterPro" id="IPR036135">
    <property type="entry name" value="MoeA_linker/N_sf"/>
</dbReference>
<dbReference type="SUPFAM" id="SSF63882">
    <property type="entry name" value="MoeA N-terminal region -like"/>
    <property type="match status" value="1"/>
</dbReference>
<dbReference type="EMBL" id="DQVM01000086">
    <property type="protein sequence ID" value="HIQ29806.1"/>
    <property type="molecule type" value="Genomic_DNA"/>
</dbReference>
<name>A0A832ZYQ3_CALS0</name>
<dbReference type="InterPro" id="IPR036688">
    <property type="entry name" value="MoeA_C_domain_IV_sf"/>
</dbReference>
<evidence type="ECO:0000256" key="2">
    <source>
        <dbReference type="ARBA" id="ARBA00023150"/>
    </source>
</evidence>
<comment type="pathway">
    <text evidence="1">Cofactor biosynthesis; molybdopterin biosynthesis.</text>
</comment>
<dbReference type="CDD" id="cd00887">
    <property type="entry name" value="MoeA"/>
    <property type="match status" value="1"/>
</dbReference>
<proteinExistence type="predicted"/>
<sequence length="652" mass="70973">MALVFHALVSLGEALDSIEKRLGGIKPLGEEEVGLLDALGRVAAEDMKARISSPPFDRSTVDGYAVRASDTYEASEETPVTLKIVGKAEIGSIPNLQINHGECVEISTGAPIPRGANAVVMVEYTKQLESGRVMIYKPVAPGDNVAQAGTDISVGDVIVRKGHRITPREIAVLTAAGYDKVKVYRKPRVAVFSTGDELVESGKPLKEGMIYDVNGPAIVSMLLELGVEASFMGILRDDYLEMKKKIEQSIASGYDIVITSGSTSAGFGDMIYKIFNEVSGGGVIVHGLKIKPGKPTVLAISGKKILIGLPGFPLSAMMVFLTLVKPMVTRMLGLGEEDFKTVKASFPFRLEAGRGKLELIPVQLLEGAKGLTAYPLIGQSGSTSLLALADGLVEVNENREFIEENEQVEVKLLSGMIKPAELTIVGSHCPAVDILLNMLNLHSVKVINVGSLGGWYSVKRGEADIAGTHLLDEKTGEYNVFMLDKMNLRNKARLIRGYARRIGFVVKSGNPKNITSFKDLLRDDVIFVNRIRGSGIRTLTDIKLKEVLEGEDPVRHIKGYDYEVRTHSAVAAAVKHGRADVGITIEAMADMYNLDFIPVTEEIYDFLIQEEKMEKKQVKDFLNILRSLRFSEELGKSLKGYRVLPETGQVIG</sequence>
<evidence type="ECO:0000259" key="3">
    <source>
        <dbReference type="SMART" id="SM00852"/>
    </source>
</evidence>
<feature type="domain" description="MoaB/Mog" evidence="3">
    <location>
        <begin position="190"/>
        <end position="330"/>
    </location>
</feature>
<evidence type="ECO:0000313" key="4">
    <source>
        <dbReference type="EMBL" id="HIQ29806.1"/>
    </source>
</evidence>
<dbReference type="InterPro" id="IPR005111">
    <property type="entry name" value="MoeA_C_domain_IV"/>
</dbReference>
<dbReference type="SMART" id="SM00852">
    <property type="entry name" value="MoCF_biosynth"/>
    <property type="match status" value="1"/>
</dbReference>
<dbReference type="Pfam" id="PF03454">
    <property type="entry name" value="MoeA_C"/>
    <property type="match status" value="1"/>
</dbReference>
<dbReference type="Proteomes" id="UP000608579">
    <property type="component" value="Unassembled WGS sequence"/>
</dbReference>
<dbReference type="Gene3D" id="3.40.190.10">
    <property type="entry name" value="Periplasmic binding protein-like II"/>
    <property type="match status" value="1"/>
</dbReference>
<accession>A0A832ZYQ3</accession>
<dbReference type="FunFam" id="2.170.190.11:FF:000001">
    <property type="entry name" value="Molybdopterin molybdenumtransferase"/>
    <property type="match status" value="1"/>
</dbReference>
<dbReference type="NCBIfam" id="NF011068">
    <property type="entry name" value="PRK14498.1"/>
    <property type="match status" value="1"/>
</dbReference>
<dbReference type="SUPFAM" id="SSF53850">
    <property type="entry name" value="Periplasmic binding protein-like II"/>
    <property type="match status" value="1"/>
</dbReference>
<dbReference type="Gene3D" id="2.170.190.11">
    <property type="entry name" value="Molybdopterin biosynthesis moea protein, domain 3"/>
    <property type="match status" value="1"/>
</dbReference>
<dbReference type="GO" id="GO:0006777">
    <property type="term" value="P:Mo-molybdopterin cofactor biosynthetic process"/>
    <property type="evidence" value="ECO:0007669"/>
    <property type="project" value="UniProtKB-KW"/>
</dbReference>
<dbReference type="Pfam" id="PF12727">
    <property type="entry name" value="PBP_like"/>
    <property type="match status" value="1"/>
</dbReference>
<dbReference type="SUPFAM" id="SSF53218">
    <property type="entry name" value="Molybdenum cofactor biosynthesis proteins"/>
    <property type="match status" value="1"/>
</dbReference>
<dbReference type="GO" id="GO:0005737">
    <property type="term" value="C:cytoplasm"/>
    <property type="evidence" value="ECO:0007669"/>
    <property type="project" value="TreeGrafter"/>
</dbReference>
<dbReference type="PANTHER" id="PTHR10192:SF5">
    <property type="entry name" value="GEPHYRIN"/>
    <property type="match status" value="1"/>
</dbReference>
<dbReference type="InterPro" id="IPR036425">
    <property type="entry name" value="MoaB/Mog-like_dom_sf"/>
</dbReference>
<protein>
    <submittedName>
        <fullName evidence="4">Molybdopterin biosynthesis protein</fullName>
    </submittedName>
</protein>
<organism evidence="4 5">
    <name type="scientific">Caldiarchaeum subterraneum</name>
    <dbReference type="NCBI Taxonomy" id="311458"/>
    <lineage>
        <taxon>Archaea</taxon>
        <taxon>Nitrososphaerota</taxon>
        <taxon>Candidatus Caldarchaeales</taxon>
        <taxon>Candidatus Caldarchaeaceae</taxon>
        <taxon>Candidatus Caldarchaeum</taxon>
    </lineage>
</organism>
<dbReference type="NCBIfam" id="NF045515">
    <property type="entry name" value="Glp_gephyrin"/>
    <property type="match status" value="1"/>
</dbReference>
<dbReference type="SUPFAM" id="SSF63867">
    <property type="entry name" value="MoeA C-terminal domain-like"/>
    <property type="match status" value="1"/>
</dbReference>
<dbReference type="GO" id="GO:0061599">
    <property type="term" value="F:molybdopterin molybdotransferase activity"/>
    <property type="evidence" value="ECO:0007669"/>
    <property type="project" value="TreeGrafter"/>
</dbReference>
<dbReference type="Pfam" id="PF00994">
    <property type="entry name" value="MoCF_biosynth"/>
    <property type="match status" value="1"/>
</dbReference>
<dbReference type="UniPathway" id="UPA00344"/>
<keyword evidence="2" id="KW-0501">Molybdenum cofactor biosynthesis</keyword>
<dbReference type="Gene3D" id="3.40.980.10">
    <property type="entry name" value="MoaB/Mog-like domain"/>
    <property type="match status" value="1"/>
</dbReference>
<comment type="caution">
    <text evidence="4">The sequence shown here is derived from an EMBL/GenBank/DDBJ whole genome shotgun (WGS) entry which is preliminary data.</text>
</comment>
<dbReference type="InterPro" id="IPR001453">
    <property type="entry name" value="MoaB/Mog_dom"/>
</dbReference>
<dbReference type="NCBIfam" id="TIGR00177">
    <property type="entry name" value="molyb_syn"/>
    <property type="match status" value="1"/>
</dbReference>
<gene>
    <name evidence="4" type="ORF">EYH45_04495</name>
</gene>
<dbReference type="Gene3D" id="2.40.340.10">
    <property type="entry name" value="MoeA, C-terminal, domain IV"/>
    <property type="match status" value="1"/>
</dbReference>
<reference evidence="4" key="1">
    <citation type="journal article" date="2020" name="ISME J.">
        <title>Gammaproteobacteria mediating utilization of methyl-, sulfur- and petroleum organic compounds in deep ocean hydrothermal plumes.</title>
        <authorList>
            <person name="Zhou Z."/>
            <person name="Liu Y."/>
            <person name="Pan J."/>
            <person name="Cron B.R."/>
            <person name="Toner B.M."/>
            <person name="Anantharaman K."/>
            <person name="Breier J.A."/>
            <person name="Dick G.J."/>
            <person name="Li M."/>
        </authorList>
    </citation>
    <scope>NUCLEOTIDE SEQUENCE</scope>
    <source>
        <strain evidence="4">SZUA-1515</strain>
    </source>
</reference>